<evidence type="ECO:0000256" key="5">
    <source>
        <dbReference type="ARBA" id="ARBA00023316"/>
    </source>
</evidence>
<keyword evidence="4 6" id="KW-0573">Peptidoglycan synthesis</keyword>
<evidence type="ECO:0000313" key="9">
    <source>
        <dbReference type="Proteomes" id="UP000188246"/>
    </source>
</evidence>
<evidence type="ECO:0000256" key="2">
    <source>
        <dbReference type="ARBA" id="ARBA00022679"/>
    </source>
</evidence>
<keyword evidence="9" id="KW-1185">Reference proteome</keyword>
<dbReference type="InterPro" id="IPR050979">
    <property type="entry name" value="LD-transpeptidase"/>
</dbReference>
<dbReference type="CDD" id="cd16913">
    <property type="entry name" value="YkuD_like"/>
    <property type="match status" value="1"/>
</dbReference>
<dbReference type="EMBL" id="CP019609">
    <property type="protein sequence ID" value="AQP53957.1"/>
    <property type="molecule type" value="Genomic_DNA"/>
</dbReference>
<dbReference type="GO" id="GO:0005576">
    <property type="term" value="C:extracellular region"/>
    <property type="evidence" value="ECO:0007669"/>
    <property type="project" value="TreeGrafter"/>
</dbReference>
<evidence type="ECO:0000256" key="6">
    <source>
        <dbReference type="PROSITE-ProRule" id="PRU01373"/>
    </source>
</evidence>
<feature type="domain" description="L,D-TPase catalytic" evidence="7">
    <location>
        <begin position="337"/>
        <end position="457"/>
    </location>
</feature>
<dbReference type="Proteomes" id="UP000188246">
    <property type="component" value="Chromosome"/>
</dbReference>
<keyword evidence="5 6" id="KW-0961">Cell wall biogenesis/degradation</keyword>
<comment type="pathway">
    <text evidence="1 6">Cell wall biogenesis; peptidoglycan biosynthesis.</text>
</comment>
<dbReference type="UniPathway" id="UPA00219"/>
<dbReference type="SUPFAM" id="SSF141523">
    <property type="entry name" value="L,D-transpeptidase catalytic domain-like"/>
    <property type="match status" value="1"/>
</dbReference>
<dbReference type="InterPro" id="IPR038054">
    <property type="entry name" value="LD_TPept-like_central_sf"/>
</dbReference>
<protein>
    <recommendedName>
        <fullName evidence="7">L,D-TPase catalytic domain-containing protein</fullName>
    </recommendedName>
</protein>
<organism evidence="8 9">
    <name type="scientific">Vagococcus penaei</name>
    <dbReference type="NCBI Taxonomy" id="633807"/>
    <lineage>
        <taxon>Bacteria</taxon>
        <taxon>Bacillati</taxon>
        <taxon>Bacillota</taxon>
        <taxon>Bacilli</taxon>
        <taxon>Lactobacillales</taxon>
        <taxon>Enterococcaceae</taxon>
        <taxon>Vagococcus</taxon>
    </lineage>
</organism>
<dbReference type="InterPro" id="IPR022029">
    <property type="entry name" value="YoaR-like_PG-bd"/>
</dbReference>
<accession>A0A1Q2D6K7</accession>
<dbReference type="Gene3D" id="2.40.440.10">
    <property type="entry name" value="L,D-transpeptidase catalytic domain-like"/>
    <property type="match status" value="1"/>
</dbReference>
<dbReference type="GO" id="GO:0016740">
    <property type="term" value="F:transferase activity"/>
    <property type="evidence" value="ECO:0007669"/>
    <property type="project" value="UniProtKB-KW"/>
</dbReference>
<gene>
    <name evidence="8" type="ORF">BW732_06810</name>
</gene>
<dbReference type="STRING" id="633807.BW732_06810"/>
<evidence type="ECO:0000259" key="7">
    <source>
        <dbReference type="PROSITE" id="PS52029"/>
    </source>
</evidence>
<keyword evidence="2" id="KW-0808">Transferase</keyword>
<dbReference type="PANTHER" id="PTHR30582">
    <property type="entry name" value="L,D-TRANSPEPTIDASE"/>
    <property type="match status" value="1"/>
</dbReference>
<sequence length="457" mass="50636">MKSKLWLWLPVAIVVGVFAFYAYQVSVFQDHFFNKTTIGSVDVGQLTKAEAKEKLATQLKSKKFDIKDNQDIIESIPKNELGITYEIDKTVDHQMAQQNPWLWFMTYLPSAKTVHAIESTSTDEKVLDQKMATIKEKLTKINESRTHTTDAQIVAKDGDFSIEDEVQGTDINIDDAIKAIKKDIQAGKSDIDLNQFVKKPTITASDKQLTESLSAIEQLTEKEISYSINGEKIIVPKETVAEWVTYKDGKVDLKTDVVTAYVSELGQKYNTSTNPTNFKSTKRGEVSVPAGAYSWTINTDAEAAELTKQILSGKEVANRVPLFQGSASPASSLIGNTYIEVDLQAQHMWLYQDGKVTLDTPVITGKPSTPTPPGVFYVWNKERDAILRGEDYASPVDFWMPIDWTGVGIHDSPWQNANAYGGTSYKTVGSHGCINTPPAVCAKLFSLIDTGIPVVVF</sequence>
<dbReference type="GO" id="GO:0008360">
    <property type="term" value="P:regulation of cell shape"/>
    <property type="evidence" value="ECO:0007669"/>
    <property type="project" value="UniProtKB-UniRule"/>
</dbReference>
<dbReference type="AlphaFoldDB" id="A0A1Q2D6K7"/>
<feature type="active site" description="Proton donor/acceptor" evidence="6">
    <location>
        <position position="410"/>
    </location>
</feature>
<dbReference type="InterPro" id="IPR005490">
    <property type="entry name" value="LD_TPept_cat_dom"/>
</dbReference>
<evidence type="ECO:0000256" key="4">
    <source>
        <dbReference type="ARBA" id="ARBA00022984"/>
    </source>
</evidence>
<dbReference type="GO" id="GO:0071555">
    <property type="term" value="P:cell wall organization"/>
    <property type="evidence" value="ECO:0007669"/>
    <property type="project" value="UniProtKB-UniRule"/>
</dbReference>
<dbReference type="Pfam" id="PF12229">
    <property type="entry name" value="PG_binding_4"/>
    <property type="match status" value="2"/>
</dbReference>
<evidence type="ECO:0000256" key="1">
    <source>
        <dbReference type="ARBA" id="ARBA00004752"/>
    </source>
</evidence>
<dbReference type="SUPFAM" id="SSF143985">
    <property type="entry name" value="L,D-transpeptidase pre-catalytic domain-like"/>
    <property type="match status" value="1"/>
</dbReference>
<dbReference type="GO" id="GO:0018104">
    <property type="term" value="P:peptidoglycan-protein cross-linking"/>
    <property type="evidence" value="ECO:0007669"/>
    <property type="project" value="TreeGrafter"/>
</dbReference>
<feature type="active site" description="Nucleophile" evidence="6">
    <location>
        <position position="433"/>
    </location>
</feature>
<dbReference type="Pfam" id="PF03734">
    <property type="entry name" value="YkuD"/>
    <property type="match status" value="1"/>
</dbReference>
<reference evidence="8 9" key="1">
    <citation type="journal article" date="2010" name="Int. J. Syst. Evol. Microbiol.">
        <title>Vagococcus penaei sp. nov., isolated from spoilage microbiota of cooked shrimp (Penaeus vannamei).</title>
        <authorList>
            <person name="Jaffres E."/>
            <person name="Prevost H."/>
            <person name="Rossero A."/>
            <person name="Joffraud J.J."/>
            <person name="Dousset X."/>
        </authorList>
    </citation>
    <scope>NUCLEOTIDE SEQUENCE [LARGE SCALE GENOMIC DNA]</scope>
    <source>
        <strain evidence="8 9">CD276</strain>
    </source>
</reference>
<keyword evidence="3 6" id="KW-0133">Cell shape</keyword>
<dbReference type="RefSeq" id="WP_077276035.1">
    <property type="nucleotide sequence ID" value="NZ_CP019609.1"/>
</dbReference>
<evidence type="ECO:0000256" key="3">
    <source>
        <dbReference type="ARBA" id="ARBA00022960"/>
    </source>
</evidence>
<dbReference type="PANTHER" id="PTHR30582:SF33">
    <property type="entry name" value="EXPORTED PROTEIN"/>
    <property type="match status" value="1"/>
</dbReference>
<evidence type="ECO:0000313" key="8">
    <source>
        <dbReference type="EMBL" id="AQP53957.1"/>
    </source>
</evidence>
<dbReference type="OrthoDB" id="3176960at2"/>
<name>A0A1Q2D6K7_9ENTE</name>
<dbReference type="PROSITE" id="PS52029">
    <property type="entry name" value="LD_TPASE"/>
    <property type="match status" value="1"/>
</dbReference>
<dbReference type="Gene3D" id="3.10.20.800">
    <property type="match status" value="1"/>
</dbReference>
<proteinExistence type="predicted"/>
<dbReference type="GO" id="GO:0071972">
    <property type="term" value="F:peptidoglycan L,D-transpeptidase activity"/>
    <property type="evidence" value="ECO:0007669"/>
    <property type="project" value="TreeGrafter"/>
</dbReference>
<dbReference type="InterPro" id="IPR038063">
    <property type="entry name" value="Transpep_catalytic_dom"/>
</dbReference>
<dbReference type="KEGG" id="vpi:BW732_06810"/>